<evidence type="ECO:0000256" key="1">
    <source>
        <dbReference type="ARBA" id="ARBA00006484"/>
    </source>
</evidence>
<dbReference type="EMBL" id="FOCC01000001">
    <property type="protein sequence ID" value="SEM30004.1"/>
    <property type="molecule type" value="Genomic_DNA"/>
</dbReference>
<dbReference type="InterPro" id="IPR002347">
    <property type="entry name" value="SDR_fam"/>
</dbReference>
<dbReference type="PANTHER" id="PTHR43477">
    <property type="entry name" value="DIHYDROANTICAPSIN 7-DEHYDROGENASE"/>
    <property type="match status" value="1"/>
</dbReference>
<dbReference type="PRINTS" id="PR00081">
    <property type="entry name" value="GDHRDH"/>
</dbReference>
<dbReference type="Gene3D" id="3.40.50.720">
    <property type="entry name" value="NAD(P)-binding Rossmann-like Domain"/>
    <property type="match status" value="1"/>
</dbReference>
<dbReference type="PANTHER" id="PTHR43477:SF1">
    <property type="entry name" value="DIHYDROANTICAPSIN 7-DEHYDROGENASE"/>
    <property type="match status" value="1"/>
</dbReference>
<protein>
    <submittedName>
        <fullName evidence="3">3-oxoacyl-[acyl-carrier protein] reductase</fullName>
    </submittedName>
</protein>
<dbReference type="InterPro" id="IPR036291">
    <property type="entry name" value="NAD(P)-bd_dom_sf"/>
</dbReference>
<proteinExistence type="inferred from homology"/>
<accession>A0ABY1A8R8</accession>
<evidence type="ECO:0000313" key="3">
    <source>
        <dbReference type="EMBL" id="SEM30004.1"/>
    </source>
</evidence>
<evidence type="ECO:0000313" key="4">
    <source>
        <dbReference type="Proteomes" id="UP000182089"/>
    </source>
</evidence>
<evidence type="ECO:0000256" key="2">
    <source>
        <dbReference type="ARBA" id="ARBA00023002"/>
    </source>
</evidence>
<comment type="caution">
    <text evidence="3">The sequence shown here is derived from an EMBL/GenBank/DDBJ whole genome shotgun (WGS) entry which is preliminary data.</text>
</comment>
<dbReference type="InterPro" id="IPR051122">
    <property type="entry name" value="SDR_DHRS6-like"/>
</dbReference>
<dbReference type="PRINTS" id="PR00080">
    <property type="entry name" value="SDRFAMILY"/>
</dbReference>
<name>A0ABY1A8R8_9LACO</name>
<dbReference type="SUPFAM" id="SSF51735">
    <property type="entry name" value="NAD(P)-binding Rossmann-fold domains"/>
    <property type="match status" value="1"/>
</dbReference>
<comment type="similarity">
    <text evidence="1">Belongs to the short-chain dehydrogenases/reductases (SDR) family.</text>
</comment>
<sequence length="253" mass="26747">MEKYFDYQAQKVVITGVASGIGLAQAQAFLAAGAVVCASDIQQNNAVSQLQHQYPQTFYFTQGDLASLAGIQNLADLVAAKMGFCNILLNTAGILDAYTPTLETSEALWDKVFNTNLKSIFRLTNLLLPKMLENGHGVVINMASIAGLVAGGGGAAYTASKHAIIGYTKQLDLDYAAQGIRACAIAPGAINTPMNKKDFEGDAKMAKEVASLTPAKRWASPKEVADLTLFLASSAADYIHGATVPIDGGWIEK</sequence>
<gene>
    <name evidence="3" type="ORF">SAMN05216431_1015</name>
</gene>
<dbReference type="CDD" id="cd05233">
    <property type="entry name" value="SDR_c"/>
    <property type="match status" value="1"/>
</dbReference>
<keyword evidence="2" id="KW-0560">Oxidoreductase</keyword>
<reference evidence="3 4" key="1">
    <citation type="submission" date="2016-10" db="EMBL/GenBank/DDBJ databases">
        <authorList>
            <person name="Varghese N."/>
            <person name="Submissions S."/>
        </authorList>
    </citation>
    <scope>NUCLEOTIDE SEQUENCE [LARGE SCALE GENOMIC DNA]</scope>
    <source>
        <strain evidence="3 4">WC1T17</strain>
    </source>
</reference>
<dbReference type="Pfam" id="PF13561">
    <property type="entry name" value="adh_short_C2"/>
    <property type="match status" value="1"/>
</dbReference>
<organism evidence="3 4">
    <name type="scientific">Ligilactobacillus ruminis</name>
    <dbReference type="NCBI Taxonomy" id="1623"/>
    <lineage>
        <taxon>Bacteria</taxon>
        <taxon>Bacillati</taxon>
        <taxon>Bacillota</taxon>
        <taxon>Bacilli</taxon>
        <taxon>Lactobacillales</taxon>
        <taxon>Lactobacillaceae</taxon>
        <taxon>Ligilactobacillus</taxon>
    </lineage>
</organism>
<dbReference type="Proteomes" id="UP000182089">
    <property type="component" value="Unassembled WGS sequence"/>
</dbReference>
<dbReference type="NCBIfam" id="NF005118">
    <property type="entry name" value="PRK06550.1"/>
    <property type="match status" value="1"/>
</dbReference>